<keyword evidence="4" id="KW-0808">Transferase</keyword>
<reference evidence="9 10" key="1">
    <citation type="submission" date="2019-08" db="EMBL/GenBank/DDBJ databases">
        <title>In-depth cultivation of the pig gut microbiome towards novel bacterial diversity and tailored functional studies.</title>
        <authorList>
            <person name="Wylensek D."/>
            <person name="Hitch T.C.A."/>
            <person name="Clavel T."/>
        </authorList>
    </citation>
    <scope>NUCLEOTIDE SEQUENCE [LARGE SCALE GENOMIC DNA]</scope>
    <source>
        <strain evidence="9 10">Bifido-178-WT-2B</strain>
    </source>
</reference>
<evidence type="ECO:0000256" key="3">
    <source>
        <dbReference type="ARBA" id="ARBA00022597"/>
    </source>
</evidence>
<keyword evidence="10" id="KW-1185">Reference proteome</keyword>
<dbReference type="PANTHER" id="PTHR34581">
    <property type="entry name" value="PTS SYSTEM N,N'-DIACETYLCHITOBIOSE-SPECIFIC EIIB COMPONENT"/>
    <property type="match status" value="1"/>
</dbReference>
<keyword evidence="1" id="KW-0813">Transport</keyword>
<dbReference type="Pfam" id="PF02302">
    <property type="entry name" value="PTS_IIB"/>
    <property type="match status" value="1"/>
</dbReference>
<feature type="domain" description="PTS EIIB type-3" evidence="8">
    <location>
        <begin position="3"/>
        <end position="101"/>
    </location>
</feature>
<evidence type="ECO:0000259" key="8">
    <source>
        <dbReference type="PROSITE" id="PS51100"/>
    </source>
</evidence>
<dbReference type="EMBL" id="VUMX01000043">
    <property type="protein sequence ID" value="MST87894.1"/>
    <property type="molecule type" value="Genomic_DNA"/>
</dbReference>
<dbReference type="InterPro" id="IPR036095">
    <property type="entry name" value="PTS_EIIB-like_sf"/>
</dbReference>
<keyword evidence="3" id="KW-0762">Sugar transport</keyword>
<protein>
    <submittedName>
        <fullName evidence="9">Transcription antiterminator</fullName>
    </submittedName>
</protein>
<evidence type="ECO:0000256" key="2">
    <source>
        <dbReference type="ARBA" id="ARBA00022553"/>
    </source>
</evidence>
<sequence>MMTKKIALFCSGGFSTSLVAKKMQDVYTAEGDDVKVEAYDLGMADELGDDVDAIVLAPQVAWDEDSIKKEHPNTKVVALTMQQFGSMDGATVVKALKEEGI</sequence>
<evidence type="ECO:0000256" key="7">
    <source>
        <dbReference type="PROSITE-ProRule" id="PRU00423"/>
    </source>
</evidence>
<dbReference type="GO" id="GO:0009401">
    <property type="term" value="P:phosphoenolpyruvate-dependent sugar phosphotransferase system"/>
    <property type="evidence" value="ECO:0007669"/>
    <property type="project" value="UniProtKB-KW"/>
</dbReference>
<dbReference type="Gene3D" id="3.40.50.2300">
    <property type="match status" value="1"/>
</dbReference>
<proteinExistence type="predicted"/>
<evidence type="ECO:0000313" key="10">
    <source>
        <dbReference type="Proteomes" id="UP000438120"/>
    </source>
</evidence>
<evidence type="ECO:0000313" key="9">
    <source>
        <dbReference type="EMBL" id="MST87894.1"/>
    </source>
</evidence>
<dbReference type="GO" id="GO:0008982">
    <property type="term" value="F:protein-N(PI)-phosphohistidine-sugar phosphotransferase activity"/>
    <property type="evidence" value="ECO:0007669"/>
    <property type="project" value="InterPro"/>
</dbReference>
<dbReference type="Proteomes" id="UP000438120">
    <property type="component" value="Unassembled WGS sequence"/>
</dbReference>
<evidence type="ECO:0000256" key="4">
    <source>
        <dbReference type="ARBA" id="ARBA00022679"/>
    </source>
</evidence>
<dbReference type="InterPro" id="IPR003501">
    <property type="entry name" value="PTS_EIIB_2/3"/>
</dbReference>
<name>A0A6A8MGB8_9LACO</name>
<keyword evidence="2" id="KW-0597">Phosphoprotein</keyword>
<evidence type="ECO:0000256" key="1">
    <source>
        <dbReference type="ARBA" id="ARBA00022448"/>
    </source>
</evidence>
<accession>A0A6A8MGB8</accession>
<dbReference type="SUPFAM" id="SSF52794">
    <property type="entry name" value="PTS system IIB component-like"/>
    <property type="match status" value="1"/>
</dbReference>
<feature type="modified residue" description="Phosphocysteine; by EIIA" evidence="7">
    <location>
        <position position="10"/>
    </location>
</feature>
<gene>
    <name evidence="9" type="ORF">FYJ62_09805</name>
</gene>
<dbReference type="AlphaFoldDB" id="A0A6A8MGB8"/>
<dbReference type="PANTHER" id="PTHR34581:SF2">
    <property type="entry name" value="PTS SYSTEM N,N'-DIACETYLCHITOBIOSE-SPECIFIC EIIB COMPONENT"/>
    <property type="match status" value="1"/>
</dbReference>
<dbReference type="PROSITE" id="PS51100">
    <property type="entry name" value="PTS_EIIB_TYPE_3"/>
    <property type="match status" value="1"/>
</dbReference>
<dbReference type="GO" id="GO:0016301">
    <property type="term" value="F:kinase activity"/>
    <property type="evidence" value="ECO:0007669"/>
    <property type="project" value="UniProtKB-KW"/>
</dbReference>
<evidence type="ECO:0000256" key="5">
    <source>
        <dbReference type="ARBA" id="ARBA00022683"/>
    </source>
</evidence>
<dbReference type="InterPro" id="IPR051819">
    <property type="entry name" value="PTS_sugar-specific_EIIB"/>
</dbReference>
<evidence type="ECO:0000256" key="6">
    <source>
        <dbReference type="ARBA" id="ARBA00022777"/>
    </source>
</evidence>
<keyword evidence="6" id="KW-0418">Kinase</keyword>
<organism evidence="9 10">
    <name type="scientific">Lactobacillus porci</name>
    <dbReference type="NCBI Taxonomy" id="2012477"/>
    <lineage>
        <taxon>Bacteria</taxon>
        <taxon>Bacillati</taxon>
        <taxon>Bacillota</taxon>
        <taxon>Bacilli</taxon>
        <taxon>Lactobacillales</taxon>
        <taxon>Lactobacillaceae</taxon>
        <taxon>Lactobacillus</taxon>
    </lineage>
</organism>
<dbReference type="InterPro" id="IPR013012">
    <property type="entry name" value="PTS_EIIB_3"/>
</dbReference>
<keyword evidence="5" id="KW-0598">Phosphotransferase system</keyword>
<comment type="caution">
    <text evidence="9">The sequence shown here is derived from an EMBL/GenBank/DDBJ whole genome shotgun (WGS) entry which is preliminary data.</text>
</comment>